<dbReference type="GO" id="GO:0016020">
    <property type="term" value="C:membrane"/>
    <property type="evidence" value="ECO:0007669"/>
    <property type="project" value="InterPro"/>
</dbReference>
<dbReference type="SUPFAM" id="SSF56487">
    <property type="entry name" value="SRCR-like"/>
    <property type="match status" value="2"/>
</dbReference>
<dbReference type="Pfam" id="PF00530">
    <property type="entry name" value="SRCR"/>
    <property type="match status" value="2"/>
</dbReference>
<evidence type="ECO:0000256" key="2">
    <source>
        <dbReference type="ARBA" id="ARBA00023157"/>
    </source>
</evidence>
<dbReference type="InterPro" id="IPR036772">
    <property type="entry name" value="SRCR-like_dom_sf"/>
</dbReference>
<feature type="domain" description="SRCR" evidence="5">
    <location>
        <begin position="6"/>
        <end position="106"/>
    </location>
</feature>
<dbReference type="SMART" id="SM00202">
    <property type="entry name" value="SR"/>
    <property type="match status" value="2"/>
</dbReference>
<dbReference type="KEGG" id="spu:753949"/>
<keyword evidence="7" id="KW-1185">Reference proteome</keyword>
<dbReference type="RefSeq" id="XP_011672697.2">
    <property type="nucleotide sequence ID" value="XM_011674395.2"/>
</dbReference>
<feature type="disulfide bond" evidence="4">
    <location>
        <begin position="185"/>
        <end position="195"/>
    </location>
</feature>
<name>A0A7M7HM41_STRPU</name>
<dbReference type="AlphaFoldDB" id="A0A7M7HM41"/>
<evidence type="ECO:0000313" key="6">
    <source>
        <dbReference type="EnsemblMetazoa" id="XP_011672697"/>
    </source>
</evidence>
<evidence type="ECO:0000256" key="3">
    <source>
        <dbReference type="ARBA" id="ARBA00023180"/>
    </source>
</evidence>
<evidence type="ECO:0000313" key="7">
    <source>
        <dbReference type="Proteomes" id="UP000007110"/>
    </source>
</evidence>
<feature type="disulfide bond" evidence="4">
    <location>
        <begin position="75"/>
        <end position="85"/>
    </location>
</feature>
<dbReference type="Proteomes" id="UP000007110">
    <property type="component" value="Unassembled WGS sequence"/>
</dbReference>
<dbReference type="GeneID" id="753949"/>
<dbReference type="FunFam" id="3.10.250.10:FF:000005">
    <property type="entry name" value="Neurotrypsin isoform A"/>
    <property type="match status" value="1"/>
</dbReference>
<dbReference type="EnsemblMetazoa" id="XM_011674395">
    <property type="protein sequence ID" value="XP_011672697"/>
    <property type="gene ID" value="LOC753949"/>
</dbReference>
<sequence length="267" mass="28485">MDPFQVRLVGGSNDAEGRVEVLYGGSWGTICGKWWNMRDARVVCRMLGFDGALEAPRSAKFGQGSGHILLTGVSCDGTEDNLAYCAHAGIGRYSCSHTWDAGAICYSGAHPNPFQVRLIGGANKAEGRVEVMHDGSWGTVYDWIWDLRDAMVVCRMLGFDGALEAPTSARFGQGSGPILLVSVSCDGTEENLADCAHFGVGDYSPWGHANDAGAVCYSLESTSTFEIETTDSSSPITTVEGLSKDASMHSNTLEPFISDEPGHLQSN</sequence>
<comment type="caution">
    <text evidence="4">Lacks conserved residue(s) required for the propagation of feature annotation.</text>
</comment>
<dbReference type="PROSITE" id="PS50287">
    <property type="entry name" value="SRCR_2"/>
    <property type="match status" value="2"/>
</dbReference>
<evidence type="ECO:0000256" key="1">
    <source>
        <dbReference type="ARBA" id="ARBA00022729"/>
    </source>
</evidence>
<feature type="disulfide bond" evidence="4">
    <location>
        <begin position="44"/>
        <end position="105"/>
    </location>
</feature>
<proteinExistence type="predicted"/>
<dbReference type="Gene3D" id="3.10.250.10">
    <property type="entry name" value="SRCR-like domain"/>
    <property type="match status" value="2"/>
</dbReference>
<reference evidence="7" key="1">
    <citation type="submission" date="2015-02" db="EMBL/GenBank/DDBJ databases">
        <title>Genome sequencing for Strongylocentrotus purpuratus.</title>
        <authorList>
            <person name="Murali S."/>
            <person name="Liu Y."/>
            <person name="Vee V."/>
            <person name="English A."/>
            <person name="Wang M."/>
            <person name="Skinner E."/>
            <person name="Han Y."/>
            <person name="Muzny D.M."/>
            <person name="Worley K.C."/>
            <person name="Gibbs R.A."/>
        </authorList>
    </citation>
    <scope>NUCLEOTIDE SEQUENCE</scope>
</reference>
<feature type="disulfide bond" evidence="4">
    <location>
        <begin position="31"/>
        <end position="95"/>
    </location>
</feature>
<dbReference type="InterPro" id="IPR050912">
    <property type="entry name" value="LOX-like_protein"/>
</dbReference>
<organism evidence="6 7">
    <name type="scientific">Strongylocentrotus purpuratus</name>
    <name type="common">Purple sea urchin</name>
    <dbReference type="NCBI Taxonomy" id="7668"/>
    <lineage>
        <taxon>Eukaryota</taxon>
        <taxon>Metazoa</taxon>
        <taxon>Echinodermata</taxon>
        <taxon>Eleutherozoa</taxon>
        <taxon>Echinozoa</taxon>
        <taxon>Echinoidea</taxon>
        <taxon>Euechinoidea</taxon>
        <taxon>Echinacea</taxon>
        <taxon>Camarodonta</taxon>
        <taxon>Echinidea</taxon>
        <taxon>Strongylocentrotidae</taxon>
        <taxon>Strongylocentrotus</taxon>
    </lineage>
</organism>
<dbReference type="OrthoDB" id="536948at2759"/>
<feature type="domain" description="SRCR" evidence="5">
    <location>
        <begin position="116"/>
        <end position="217"/>
    </location>
</feature>
<dbReference type="OMA" id="WGHANDA"/>
<protein>
    <recommendedName>
        <fullName evidence="5">SRCR domain-containing protein</fullName>
    </recommendedName>
</protein>
<reference evidence="6" key="2">
    <citation type="submission" date="2021-01" db="UniProtKB">
        <authorList>
            <consortium name="EnsemblMetazoa"/>
        </authorList>
    </citation>
    <scope>IDENTIFICATION</scope>
</reference>
<keyword evidence="2 4" id="KW-1015">Disulfide bond</keyword>
<dbReference type="InterPro" id="IPR001190">
    <property type="entry name" value="SRCR"/>
</dbReference>
<dbReference type="FunFam" id="3.10.250.10:FF:000001">
    <property type="entry name" value="Lysyl oxidase 4 isoform X1"/>
    <property type="match status" value="1"/>
</dbReference>
<evidence type="ECO:0000259" key="5">
    <source>
        <dbReference type="PROSITE" id="PS50287"/>
    </source>
</evidence>
<accession>A0A7M7HM41</accession>
<dbReference type="PANTHER" id="PTHR45817:SF9">
    <property type="entry name" value="SRCR DOMAIN-CONTAINING PROTEIN"/>
    <property type="match status" value="1"/>
</dbReference>
<dbReference type="PANTHER" id="PTHR45817">
    <property type="entry name" value="LYSYL OXIDASE-LIKE-RELATED"/>
    <property type="match status" value="1"/>
</dbReference>
<dbReference type="InParanoid" id="A0A7M7HM41"/>
<dbReference type="PRINTS" id="PR00258">
    <property type="entry name" value="SPERACTRCPTR"/>
</dbReference>
<keyword evidence="1" id="KW-0732">Signal</keyword>
<dbReference type="PROSITE" id="PS00420">
    <property type="entry name" value="SRCR_1"/>
    <property type="match status" value="1"/>
</dbReference>
<evidence type="ECO:0000256" key="4">
    <source>
        <dbReference type="PROSITE-ProRule" id="PRU00196"/>
    </source>
</evidence>
<keyword evidence="3" id="KW-0325">Glycoprotein</keyword>